<dbReference type="Proteomes" id="UP000886653">
    <property type="component" value="Unassembled WGS sequence"/>
</dbReference>
<proteinExistence type="predicted"/>
<dbReference type="OrthoDB" id="10386910at2759"/>
<comment type="caution">
    <text evidence="1">The sequence shown here is derived from an EMBL/GenBank/DDBJ whole genome shotgun (WGS) entry which is preliminary data.</text>
</comment>
<organism evidence="1 2">
    <name type="scientific">Cronartium quercuum f. sp. fusiforme G11</name>
    <dbReference type="NCBI Taxonomy" id="708437"/>
    <lineage>
        <taxon>Eukaryota</taxon>
        <taxon>Fungi</taxon>
        <taxon>Dikarya</taxon>
        <taxon>Basidiomycota</taxon>
        <taxon>Pucciniomycotina</taxon>
        <taxon>Pucciniomycetes</taxon>
        <taxon>Pucciniales</taxon>
        <taxon>Coleosporiaceae</taxon>
        <taxon>Cronartium</taxon>
    </lineage>
</organism>
<dbReference type="EMBL" id="MU167209">
    <property type="protein sequence ID" value="KAG0152080.1"/>
    <property type="molecule type" value="Genomic_DNA"/>
</dbReference>
<keyword evidence="2" id="KW-1185">Reference proteome</keyword>
<sequence length="220" mass="25519">MAVMSQANLRNYEKFFSEETLQNLLRAGLIVPILQQIDNIFEFSAKKIDWKDLGDQDIQEKVKDFYQILRGRFVETPVSHLTKQNSWLLTPESEFILRDVLLKAKFLERLKELVLQAQRIHNSYVNWEKEVITMNPKLNKEEWIYQTIDGAEALASALVALPMKDFAYVKFCMLKAMKGQPSHGPLQWPPVSSIPDDIKPHVEKIKQVYKFLGVKVLGLD</sequence>
<gene>
    <name evidence="1" type="ORF">CROQUDRAFT_85789</name>
</gene>
<dbReference type="AlphaFoldDB" id="A0A9P6THU0"/>
<reference evidence="1" key="1">
    <citation type="submission" date="2013-11" db="EMBL/GenBank/DDBJ databases">
        <title>Genome sequence of the fusiform rust pathogen reveals effectors for host alternation and coevolution with pine.</title>
        <authorList>
            <consortium name="DOE Joint Genome Institute"/>
            <person name="Smith K."/>
            <person name="Pendleton A."/>
            <person name="Kubisiak T."/>
            <person name="Anderson C."/>
            <person name="Salamov A."/>
            <person name="Aerts A."/>
            <person name="Riley R."/>
            <person name="Clum A."/>
            <person name="Lindquist E."/>
            <person name="Ence D."/>
            <person name="Campbell M."/>
            <person name="Kronenberg Z."/>
            <person name="Feau N."/>
            <person name="Dhillon B."/>
            <person name="Hamelin R."/>
            <person name="Burleigh J."/>
            <person name="Smith J."/>
            <person name="Yandell M."/>
            <person name="Nelson C."/>
            <person name="Grigoriev I."/>
            <person name="Davis J."/>
        </authorList>
    </citation>
    <scope>NUCLEOTIDE SEQUENCE</scope>
    <source>
        <strain evidence="1">G11</strain>
    </source>
</reference>
<evidence type="ECO:0000313" key="1">
    <source>
        <dbReference type="EMBL" id="KAG0152080.1"/>
    </source>
</evidence>
<name>A0A9P6THU0_9BASI</name>
<accession>A0A9P6THU0</accession>
<protein>
    <submittedName>
        <fullName evidence="1">Uncharacterized protein</fullName>
    </submittedName>
</protein>
<evidence type="ECO:0000313" key="2">
    <source>
        <dbReference type="Proteomes" id="UP000886653"/>
    </source>
</evidence>